<protein>
    <submittedName>
        <fullName evidence="1">Portal protein</fullName>
    </submittedName>
</protein>
<name>A0A6H0X5R7_9CAUD</name>
<gene>
    <name evidence="1" type="ORF">PPDBI_00020</name>
</gene>
<accession>A0A6H0X5R7</accession>
<reference evidence="1" key="1">
    <citation type="submission" date="2020-03" db="EMBL/GenBank/DDBJ databases">
        <authorList>
            <person name="Shneider M.M."/>
            <person name="Evseev P.V."/>
            <person name="Korzhenkov A.A."/>
            <person name="Toschakov S.V."/>
            <person name="Vo T."/>
            <person name="Ignatov A.N."/>
            <person name="Miroshnikov K.A."/>
        </authorList>
    </citation>
    <scope>NUCLEOTIDE SEQUENCE [LARGE SCALE GENOMIC DNA]</scope>
</reference>
<organism evidence="1">
    <name type="scientific">Xanthomonas phage PPDBI</name>
    <dbReference type="NCBI Taxonomy" id="2723911"/>
    <lineage>
        <taxon>Viruses</taxon>
        <taxon>Duplodnaviria</taxon>
        <taxon>Heunggongvirae</taxon>
        <taxon>Uroviricota</taxon>
        <taxon>Caudoviricetes</taxon>
    </lineage>
</organism>
<dbReference type="Pfam" id="PF16510">
    <property type="entry name" value="P22_portal"/>
    <property type="match status" value="1"/>
</dbReference>
<proteinExistence type="predicted"/>
<sequence length="676" mass="76716">MNKVIKECQESLKIAVEAETQNRAQALLDLKFAAGDQWPANIQVARELEHRPCLTINKTDSFVRQAVNNMRQQRPRIAVHPVSGGADKKKAEIIAGLMRHIEVNSNAEVAYDTGADFQVRMGWGYWRVAARYVREDSFDQELYIDRVRNPFTVYMDPSSTAPDGSDAEWCIITDRMKKKKFMRKYPGAQWVDFRNTGSGDDLHEWATQDEIRVAEYWKVEKHKDTLLMLSNGQNVYKSQVDVGYLEDHNIVVLSERDTVRRQVRWYKLTAAEILEERDWPGRWIPVIPVYGAEYEIEGKVIRYGMVRQLQDPQRMYNFWRTAETEVVALAPKAPWLVAEGQIEGYEDVWNQANNRSFAYLQYKPVVNDSVPVPPPIRNQPQGMPEAQVNAAMGASEDMKAVAGMFDPALGAPGQETSGRMVAERQKQSDMSNFHFYDNLCRSVRHTGKILLDLVPHYYDTQRVIRIIGEDGVPTSTTINEKQRNADGTIAAVLNDVTVGEYDIVIDTGPGYDTKREEAADRMLGLLNTPLGEKVAATADDIVVRQFDWPGSDQIADRLAAANPLAGIEQQIPEDWPDQAKAMVAHLAATNKQMQQGMQAMQMDQKYGITKEQIKQQAETQRTAMQDETKRLDVASRDETAMAIQELQAQVALILAHIDERKEHAKMESEVKNRALQ</sequence>
<dbReference type="InterPro" id="IPR032427">
    <property type="entry name" value="P22_portal"/>
</dbReference>
<evidence type="ECO:0000313" key="1">
    <source>
        <dbReference type="EMBL" id="QIW89379.1"/>
    </source>
</evidence>
<dbReference type="EMBL" id="MT210154">
    <property type="protein sequence ID" value="QIW89379.1"/>
    <property type="molecule type" value="Genomic_DNA"/>
</dbReference>